<sequence>MIKTAVNLYSTDLLPKKQRLTFIRLMLALAFLCGCSAVLYAVGLWHADELQTLNQQASTEKNSLKNQKSQLEQQIAARKPNGDLVAKVELEQQRLDLKKLLKDELSQRNTLISQGYSPMLTDLAAVADSSVWLSHITIEQQKNDAQRIEFEGYGRHPQSIPLWIDKLKTTSTLKGYAFSAMTMDRGEAQPLAFKLISQPIAKESAQ</sequence>
<evidence type="ECO:0000313" key="3">
    <source>
        <dbReference type="EMBL" id="AZG34552.1"/>
    </source>
</evidence>
<dbReference type="EMBL" id="CP034073">
    <property type="protein sequence ID" value="AZG34552.1"/>
    <property type="molecule type" value="Genomic_DNA"/>
</dbReference>
<keyword evidence="2" id="KW-1133">Transmembrane helix</keyword>
<keyword evidence="5" id="KW-1185">Reference proteome</keyword>
<proteinExistence type="predicted"/>
<dbReference type="Proteomes" id="UP000278855">
    <property type="component" value="Unassembled WGS sequence"/>
</dbReference>
<keyword evidence="1" id="KW-0175">Coiled coil</keyword>
<evidence type="ECO:0000256" key="2">
    <source>
        <dbReference type="SAM" id="Phobius"/>
    </source>
</evidence>
<feature type="coiled-coil region" evidence="1">
    <location>
        <begin position="47"/>
        <end position="107"/>
    </location>
</feature>
<dbReference type="RefSeq" id="WP_124013444.1">
    <property type="nucleotide sequence ID" value="NZ_CP034073.1"/>
</dbReference>
<dbReference type="KEGG" id="spsr:EGC80_06185"/>
<name>A0A3N4DV34_9GAMM</name>
<evidence type="ECO:0000256" key="1">
    <source>
        <dbReference type="SAM" id="Coils"/>
    </source>
</evidence>
<feature type="transmembrane region" description="Helical" evidence="2">
    <location>
        <begin position="21"/>
        <end position="45"/>
    </location>
</feature>
<reference evidence="4" key="3">
    <citation type="submission" date="2018-11" db="EMBL/GenBank/DDBJ databases">
        <authorList>
            <person name="Hwang Y.J."/>
            <person name="Hwang C.Y."/>
        </authorList>
    </citation>
    <scope>NUCLEOTIDE SEQUENCE</scope>
    <source>
        <strain evidence="4">R106</strain>
    </source>
</reference>
<accession>A0A3N4DV34</accession>
<dbReference type="EMBL" id="RKKB01000008">
    <property type="protein sequence ID" value="RPA28128.1"/>
    <property type="molecule type" value="Genomic_DNA"/>
</dbReference>
<protein>
    <submittedName>
        <fullName evidence="4">Fimbrial assembly protein</fullName>
    </submittedName>
</protein>
<gene>
    <name evidence="4" type="ORF">EGC77_15515</name>
    <name evidence="3" type="ORF">EGC80_06185</name>
</gene>
<evidence type="ECO:0000313" key="6">
    <source>
        <dbReference type="Proteomes" id="UP000278855"/>
    </source>
</evidence>
<keyword evidence="2" id="KW-0812">Transmembrane</keyword>
<dbReference type="OrthoDB" id="6876592at2"/>
<dbReference type="Proteomes" id="UP000273778">
    <property type="component" value="Chromosome"/>
</dbReference>
<keyword evidence="2" id="KW-0472">Membrane</keyword>
<evidence type="ECO:0000313" key="4">
    <source>
        <dbReference type="EMBL" id="RPA28128.1"/>
    </source>
</evidence>
<evidence type="ECO:0000313" key="5">
    <source>
        <dbReference type="Proteomes" id="UP000273778"/>
    </source>
</evidence>
<reference evidence="3 5" key="1">
    <citation type="submission" date="2018-11" db="EMBL/GenBank/DDBJ databases">
        <title>Shewanella sp. M2.</title>
        <authorList>
            <person name="Hwang Y.J."/>
            <person name="Hwang C.Y."/>
        </authorList>
    </citation>
    <scope>NUCLEOTIDE SEQUENCE [LARGE SCALE GENOMIC DNA]</scope>
    <source>
        <strain evidence="3 5">M2</strain>
    </source>
</reference>
<dbReference type="AlphaFoldDB" id="A0A3N4DV34"/>
<organism evidence="4 6">
    <name type="scientific">Shewanella psychromarinicola</name>
    <dbReference type="NCBI Taxonomy" id="2487742"/>
    <lineage>
        <taxon>Bacteria</taxon>
        <taxon>Pseudomonadati</taxon>
        <taxon>Pseudomonadota</taxon>
        <taxon>Gammaproteobacteria</taxon>
        <taxon>Alteromonadales</taxon>
        <taxon>Shewanellaceae</taxon>
        <taxon>Shewanella</taxon>
    </lineage>
</organism>
<reference evidence="6" key="2">
    <citation type="submission" date="2018-11" db="EMBL/GenBank/DDBJ databases">
        <title>Shewanella sp. R106.</title>
        <authorList>
            <person name="Hwang Y.J."/>
            <person name="Hwang C.Y."/>
        </authorList>
    </citation>
    <scope>NUCLEOTIDE SEQUENCE [LARGE SCALE GENOMIC DNA]</scope>
    <source>
        <strain evidence="6">R106</strain>
    </source>
</reference>
<dbReference type="PROSITE" id="PS51257">
    <property type="entry name" value="PROKAR_LIPOPROTEIN"/>
    <property type="match status" value="1"/>
</dbReference>